<dbReference type="PANTHER" id="PTHR43244">
    <property type="match status" value="1"/>
</dbReference>
<organism evidence="8 9">
    <name type="scientific">Mycobacterium lacus</name>
    <dbReference type="NCBI Taxonomy" id="169765"/>
    <lineage>
        <taxon>Bacteria</taxon>
        <taxon>Bacillati</taxon>
        <taxon>Actinomycetota</taxon>
        <taxon>Actinomycetes</taxon>
        <taxon>Mycobacteriales</taxon>
        <taxon>Mycobacteriaceae</taxon>
        <taxon>Mycobacterium</taxon>
    </lineage>
</organism>
<dbReference type="Proteomes" id="UP000466396">
    <property type="component" value="Chromosome"/>
</dbReference>
<feature type="domain" description="Luciferase-like" evidence="7">
    <location>
        <begin position="30"/>
        <end position="347"/>
    </location>
</feature>
<sequence>MGGFRYGFVDALVHTRLPPTMVPRSSMVAATVMGADSYWVGDHLNALVPRSVATREYLGVAARLVPKIDANYEPWTMLGNLASGNRVNRLRLGVCVTDAGRRNPAVTAQAAATLHLLTRGRAILGIGVGEREGNEPYGVEWSKPVARFEEALATIRALWDSNGELVSRESPFFPLRNALFDLPPYRGKWPEIWVAAHGPRMLRATGRYADAWIPIVLVRPTDYARALEAVRAAASDAGRDPMSITPSAVRGVITGRNRDDVEEALDSVIVKMTALGVPGEAWARHGVEHPMGADFSGVQDIIPQTMDKQTVLSYAAKVPAALMREVVFSGTPDEVIDQVAEWRDHGLKYLLVINGSLVNAKLRKTVAASLPHAKVLRGLRKL</sequence>
<dbReference type="Pfam" id="PF00296">
    <property type="entry name" value="Bac_luciferase"/>
    <property type="match status" value="1"/>
</dbReference>
<dbReference type="EMBL" id="AP022581">
    <property type="protein sequence ID" value="BBX97596.1"/>
    <property type="molecule type" value="Genomic_DNA"/>
</dbReference>
<name>A0A1X1YQR1_9MYCO</name>
<accession>A0A1X1YQR1</accession>
<dbReference type="PANTHER" id="PTHR43244:SF1">
    <property type="entry name" value="5,10-METHYLENETETRAHYDROMETHANOPTERIN REDUCTASE"/>
    <property type="match status" value="1"/>
</dbReference>
<dbReference type="InterPro" id="IPR050564">
    <property type="entry name" value="F420-G6PD/mer"/>
</dbReference>
<dbReference type="GO" id="GO:0006629">
    <property type="term" value="P:lipid metabolic process"/>
    <property type="evidence" value="ECO:0007669"/>
    <property type="project" value="UniProtKB-KW"/>
</dbReference>
<evidence type="ECO:0000256" key="6">
    <source>
        <dbReference type="ARBA" id="ARBA00069861"/>
    </source>
</evidence>
<evidence type="ECO:0000256" key="3">
    <source>
        <dbReference type="ARBA" id="ARBA00023098"/>
    </source>
</evidence>
<dbReference type="KEGG" id="mlj:MLAC_28900"/>
<comment type="similarity">
    <text evidence="5">Belongs to the mer family. Phthiodiolone/phenolphthiodiolone dimycocerosates ketoreductase subfamily.</text>
</comment>
<dbReference type="Gene3D" id="3.20.20.30">
    <property type="entry name" value="Luciferase-like domain"/>
    <property type="match status" value="1"/>
</dbReference>
<protein>
    <recommendedName>
        <fullName evidence="6">Phthiodiolone/phenolphthiodiolone dimycocerosates ketoreductase</fullName>
    </recommendedName>
</protein>
<reference evidence="8 9" key="1">
    <citation type="journal article" date="2019" name="Emerg. Microbes Infect.">
        <title>Comprehensive subspecies identification of 175 nontuberculous mycobacteria species based on 7547 genomic profiles.</title>
        <authorList>
            <person name="Matsumoto Y."/>
            <person name="Kinjo T."/>
            <person name="Motooka D."/>
            <person name="Nabeya D."/>
            <person name="Jung N."/>
            <person name="Uechi K."/>
            <person name="Horii T."/>
            <person name="Iida T."/>
            <person name="Fujita J."/>
            <person name="Nakamura S."/>
        </authorList>
    </citation>
    <scope>NUCLEOTIDE SEQUENCE [LARGE SCALE GENOMIC DNA]</scope>
    <source>
        <strain evidence="8 9">JCM 15657</strain>
    </source>
</reference>
<gene>
    <name evidence="8" type="ORF">MLAC_28900</name>
</gene>
<keyword evidence="1" id="KW-0444">Lipid biosynthesis</keyword>
<evidence type="ECO:0000256" key="4">
    <source>
        <dbReference type="ARBA" id="ARBA00056253"/>
    </source>
</evidence>
<evidence type="ECO:0000313" key="8">
    <source>
        <dbReference type="EMBL" id="BBX97596.1"/>
    </source>
</evidence>
<evidence type="ECO:0000313" key="9">
    <source>
        <dbReference type="Proteomes" id="UP000466396"/>
    </source>
</evidence>
<keyword evidence="3" id="KW-0443">Lipid metabolism</keyword>
<proteinExistence type="inferred from homology"/>
<dbReference type="CDD" id="cd01097">
    <property type="entry name" value="Tetrahydromethanopterin_reductase"/>
    <property type="match status" value="1"/>
</dbReference>
<dbReference type="OrthoDB" id="9775082at2"/>
<dbReference type="SUPFAM" id="SSF51679">
    <property type="entry name" value="Bacterial luciferase-like"/>
    <property type="match status" value="1"/>
</dbReference>
<evidence type="ECO:0000256" key="5">
    <source>
        <dbReference type="ARBA" id="ARBA00061653"/>
    </source>
</evidence>
<comment type="function">
    <text evidence="4">Catalyzes the reduction of the keto moiety of phthiodiolone dimycocerosates (DIM B) and glycosylated phenolphthiodiolone dimycocerosates to form the intermediate compounds phthiotriol and glycosylated phenolphthiotriol dimycocerosates during phthiocerol dimycocerosates (DIM A) and glycosylated phenolphthiocerol dimycocerosates (PGL) biosynthesis.</text>
</comment>
<evidence type="ECO:0000259" key="7">
    <source>
        <dbReference type="Pfam" id="PF00296"/>
    </source>
</evidence>
<dbReference type="InterPro" id="IPR036661">
    <property type="entry name" value="Luciferase-like_sf"/>
</dbReference>
<dbReference type="RefSeq" id="WP_085157725.1">
    <property type="nucleotide sequence ID" value="NZ_AP022581.1"/>
</dbReference>
<dbReference type="GO" id="GO:0016705">
    <property type="term" value="F:oxidoreductase activity, acting on paired donors, with incorporation or reduction of molecular oxygen"/>
    <property type="evidence" value="ECO:0007669"/>
    <property type="project" value="InterPro"/>
</dbReference>
<keyword evidence="2" id="KW-0560">Oxidoreductase</keyword>
<dbReference type="AlphaFoldDB" id="A0A1X1YQR1"/>
<keyword evidence="9" id="KW-1185">Reference proteome</keyword>
<dbReference type="STRING" id="169765.AWC15_14825"/>
<dbReference type="InterPro" id="IPR011251">
    <property type="entry name" value="Luciferase-like_dom"/>
</dbReference>
<evidence type="ECO:0000256" key="1">
    <source>
        <dbReference type="ARBA" id="ARBA00022516"/>
    </source>
</evidence>
<evidence type="ECO:0000256" key="2">
    <source>
        <dbReference type="ARBA" id="ARBA00023002"/>
    </source>
</evidence>
<dbReference type="FunFam" id="3.20.20.30:FF:000015">
    <property type="entry name" value="Phthiodiolone/phenolphthiodiolone dimycocerosates ketoreductase"/>
    <property type="match status" value="1"/>
</dbReference>